<dbReference type="Proteomes" id="UP000253314">
    <property type="component" value="Unassembled WGS sequence"/>
</dbReference>
<keyword evidence="1" id="KW-0812">Transmembrane</keyword>
<evidence type="ECO:0000313" key="3">
    <source>
        <dbReference type="Proteomes" id="UP000253314"/>
    </source>
</evidence>
<protein>
    <recommendedName>
        <fullName evidence="4">DUF2663 domain-containing protein</fullName>
    </recommendedName>
</protein>
<dbReference type="OrthoDB" id="2969742at2"/>
<comment type="caution">
    <text evidence="2">The sequence shown here is derived from an EMBL/GenBank/DDBJ whole genome shotgun (WGS) entry which is preliminary data.</text>
</comment>
<sequence length="150" mass="18106">MEQFKEWQLKQLLVPEVALELLKTLVERKQKEEHYEKELIKWGITVFVFLLLGFIYICVTGLPLLISFSQLTKVLFDPIVWIIGAAAMFSYYKLNKCKKTCKKAEEEFEKLRLEIIKRTGELWSDEKQWESRHFVFEFMKSHFHINLYHE</sequence>
<accession>A0A366XXM6</accession>
<dbReference type="EMBL" id="QOCW01000005">
    <property type="protein sequence ID" value="RBW70318.1"/>
    <property type="molecule type" value="Genomic_DNA"/>
</dbReference>
<dbReference type="RefSeq" id="WP_113805225.1">
    <property type="nucleotide sequence ID" value="NZ_QOCW01000005.1"/>
</dbReference>
<keyword evidence="3" id="KW-1185">Reference proteome</keyword>
<name>A0A366XXM6_9BACI</name>
<dbReference type="AlphaFoldDB" id="A0A366XXM6"/>
<gene>
    <name evidence="2" type="ORF">DS031_07040</name>
</gene>
<reference evidence="2 3" key="1">
    <citation type="submission" date="2018-07" db="EMBL/GenBank/DDBJ databases">
        <title>Lottiidibacillus patelloidae gen. nov., sp. nov., isolated from the intestinal tract of a marine limpet and the reclassification of B. taeanensis BH030017T, B. algicola KMM 3737T and B. hwajinpoensis SW-72T as genus Lottiidibacillus.</title>
        <authorList>
            <person name="Liu R."/>
            <person name="Huang Z."/>
        </authorList>
    </citation>
    <scope>NUCLEOTIDE SEQUENCE [LARGE SCALE GENOMIC DNA]</scope>
    <source>
        <strain evidence="2 3">BH030017</strain>
    </source>
</reference>
<evidence type="ECO:0008006" key="4">
    <source>
        <dbReference type="Google" id="ProtNLM"/>
    </source>
</evidence>
<evidence type="ECO:0000313" key="2">
    <source>
        <dbReference type="EMBL" id="RBW70318.1"/>
    </source>
</evidence>
<dbReference type="Pfam" id="PF10864">
    <property type="entry name" value="DUF2663"/>
    <property type="match status" value="1"/>
</dbReference>
<organism evidence="2 3">
    <name type="scientific">Bacillus taeanensis</name>
    <dbReference type="NCBI Taxonomy" id="273032"/>
    <lineage>
        <taxon>Bacteria</taxon>
        <taxon>Bacillati</taxon>
        <taxon>Bacillota</taxon>
        <taxon>Bacilli</taxon>
        <taxon>Bacillales</taxon>
        <taxon>Bacillaceae</taxon>
        <taxon>Bacillus</taxon>
    </lineage>
</organism>
<keyword evidence="1" id="KW-1133">Transmembrane helix</keyword>
<evidence type="ECO:0000256" key="1">
    <source>
        <dbReference type="SAM" id="Phobius"/>
    </source>
</evidence>
<proteinExistence type="predicted"/>
<dbReference type="InterPro" id="IPR020210">
    <property type="entry name" value="Uncharacterised_YpbF_TM"/>
</dbReference>
<feature type="transmembrane region" description="Helical" evidence="1">
    <location>
        <begin position="39"/>
        <end position="66"/>
    </location>
</feature>
<keyword evidence="1" id="KW-0472">Membrane</keyword>
<feature type="transmembrane region" description="Helical" evidence="1">
    <location>
        <begin position="78"/>
        <end position="94"/>
    </location>
</feature>